<dbReference type="GO" id="GO:0003677">
    <property type="term" value="F:DNA binding"/>
    <property type="evidence" value="ECO:0007669"/>
    <property type="project" value="InterPro"/>
</dbReference>
<dbReference type="STRING" id="915471.SAMN05216201_101215"/>
<accession>A0A1H6SBD4</accession>
<dbReference type="RefSeq" id="WP_090305558.1">
    <property type="nucleotide sequence ID" value="NZ_FNZE01000001.1"/>
</dbReference>
<dbReference type="GO" id="GO:0003887">
    <property type="term" value="F:DNA-directed DNA polymerase activity"/>
    <property type="evidence" value="ECO:0007669"/>
    <property type="project" value="InterPro"/>
</dbReference>
<dbReference type="InterPro" id="IPR036768">
    <property type="entry name" value="PolIII_chi_sf"/>
</dbReference>
<protein>
    <submittedName>
        <fullName evidence="1">DNA polymerase III, chi subunit</fullName>
    </submittedName>
</protein>
<dbReference type="EMBL" id="FNZE01000001">
    <property type="protein sequence ID" value="SEI61065.1"/>
    <property type="molecule type" value="Genomic_DNA"/>
</dbReference>
<keyword evidence="2" id="KW-1185">Reference proteome</keyword>
<proteinExistence type="predicted"/>
<dbReference type="SUPFAM" id="SSF102400">
    <property type="entry name" value="DNA polymerase III chi subunit"/>
    <property type="match status" value="1"/>
</dbReference>
<gene>
    <name evidence="1" type="ORF">SAMN05216201_101215</name>
</gene>
<dbReference type="PANTHER" id="PTHR38767:SF1">
    <property type="entry name" value="DNA POLYMERASE III SUBUNIT CHI"/>
    <property type="match status" value="1"/>
</dbReference>
<organism evidence="1 2">
    <name type="scientific">Pseudomonas linyingensis</name>
    <dbReference type="NCBI Taxonomy" id="915471"/>
    <lineage>
        <taxon>Bacteria</taxon>
        <taxon>Pseudomonadati</taxon>
        <taxon>Pseudomonadota</taxon>
        <taxon>Gammaproteobacteria</taxon>
        <taxon>Pseudomonadales</taxon>
        <taxon>Pseudomonadaceae</taxon>
        <taxon>Pseudomonas</taxon>
    </lineage>
</organism>
<dbReference type="OrthoDB" id="5297568at2"/>
<dbReference type="PANTHER" id="PTHR38767">
    <property type="entry name" value="DNA POLYMERASE III SUBUNIT CHI"/>
    <property type="match status" value="1"/>
</dbReference>
<dbReference type="Pfam" id="PF04364">
    <property type="entry name" value="DNA_pol3_chi"/>
    <property type="match status" value="1"/>
</dbReference>
<reference evidence="2" key="1">
    <citation type="submission" date="2016-10" db="EMBL/GenBank/DDBJ databases">
        <authorList>
            <person name="Varghese N."/>
            <person name="Submissions S."/>
        </authorList>
    </citation>
    <scope>NUCLEOTIDE SEQUENCE [LARGE SCALE GENOMIC DNA]</scope>
    <source>
        <strain evidence="2">LMG 25967</strain>
    </source>
</reference>
<dbReference type="GO" id="GO:0006260">
    <property type="term" value="P:DNA replication"/>
    <property type="evidence" value="ECO:0007669"/>
    <property type="project" value="InterPro"/>
</dbReference>
<dbReference type="Gene3D" id="3.40.50.10110">
    <property type="entry name" value="DNA polymerase III subunit chi"/>
    <property type="match status" value="1"/>
</dbReference>
<dbReference type="GO" id="GO:0032298">
    <property type="term" value="P:positive regulation of DNA-templated DNA replication initiation"/>
    <property type="evidence" value="ECO:0007669"/>
    <property type="project" value="TreeGrafter"/>
</dbReference>
<sequence length="139" mass="15589">MKRIDFYILPGSDAGARLTYACRLAAKAWREGHRIYLHCQDAAQCAALDERLWSFSAASFVPHQLAETDNDAPLLLACGADAGGEQSLLINLASSVPPFFERFARIAEVVNQDPQTREALRSSYRFYRERGYAPQHLNL</sequence>
<dbReference type="Proteomes" id="UP000242930">
    <property type="component" value="Unassembled WGS sequence"/>
</dbReference>
<dbReference type="InterPro" id="IPR007459">
    <property type="entry name" value="DNA_pol3_chi"/>
</dbReference>
<dbReference type="AlphaFoldDB" id="A0A1H6SBD4"/>
<evidence type="ECO:0000313" key="2">
    <source>
        <dbReference type="Proteomes" id="UP000242930"/>
    </source>
</evidence>
<evidence type="ECO:0000313" key="1">
    <source>
        <dbReference type="EMBL" id="SEI61065.1"/>
    </source>
</evidence>
<name>A0A1H6SBD4_9PSED</name>